<keyword evidence="3" id="KW-1185">Reference proteome</keyword>
<accession>F4PJI9</accession>
<dbReference type="STRING" id="1054147.F4PJI9"/>
<dbReference type="KEGG" id="dfa:DFA_05898"/>
<dbReference type="AlphaFoldDB" id="F4PJI9"/>
<proteinExistence type="predicted"/>
<feature type="region of interest" description="Disordered" evidence="1">
    <location>
        <begin position="268"/>
        <end position="301"/>
    </location>
</feature>
<organism evidence="2 3">
    <name type="scientific">Cavenderia fasciculata</name>
    <name type="common">Slime mold</name>
    <name type="synonym">Dictyostelium fasciculatum</name>
    <dbReference type="NCBI Taxonomy" id="261658"/>
    <lineage>
        <taxon>Eukaryota</taxon>
        <taxon>Amoebozoa</taxon>
        <taxon>Evosea</taxon>
        <taxon>Eumycetozoa</taxon>
        <taxon>Dictyostelia</taxon>
        <taxon>Acytosteliales</taxon>
        <taxon>Cavenderiaceae</taxon>
        <taxon>Cavenderia</taxon>
    </lineage>
</organism>
<dbReference type="OrthoDB" id="2123049at2759"/>
<reference evidence="3" key="1">
    <citation type="journal article" date="2011" name="Genome Res.">
        <title>Phylogeny-wide analysis of social amoeba genomes highlights ancient origins for complex intercellular communication.</title>
        <authorList>
            <person name="Heidel A.J."/>
            <person name="Lawal H.M."/>
            <person name="Felder M."/>
            <person name="Schilde C."/>
            <person name="Helps N.R."/>
            <person name="Tunggal B."/>
            <person name="Rivero F."/>
            <person name="John U."/>
            <person name="Schleicher M."/>
            <person name="Eichinger L."/>
            <person name="Platzer M."/>
            <person name="Noegel A.A."/>
            <person name="Schaap P."/>
            <person name="Gloeckner G."/>
        </authorList>
    </citation>
    <scope>NUCLEOTIDE SEQUENCE [LARGE SCALE GENOMIC DNA]</scope>
    <source>
        <strain evidence="3">SH3</strain>
    </source>
</reference>
<protein>
    <submittedName>
        <fullName evidence="2">Uncharacterized protein</fullName>
    </submittedName>
</protein>
<name>F4PJI9_CACFS</name>
<evidence type="ECO:0000256" key="1">
    <source>
        <dbReference type="SAM" id="MobiDB-lite"/>
    </source>
</evidence>
<dbReference type="RefSeq" id="XP_004361614.1">
    <property type="nucleotide sequence ID" value="XM_004361557.1"/>
</dbReference>
<sequence length="519" mass="58532">METYKAYFTTYIHIFIAYYLKLTTIPYLSKMTLLNAFVSLKVGATVSPVNRQKLSTINVHETMKLESYYKKRIESFEFNVLNVVESLFKSSSSQNAVESLEEKKSLNIVFGCTDGRIIVYKPVINTNNNNNNTISSSSSPSLPSSSSFASSQTLIDEVDKDIVEILETKGTSVQCIYFDDTTKFGTTDIVSGDSHGNIVIFSNHQIIYRDSIGSAISCLITHKSINNDSSIIIGDRTGALSSIKPHQPIQWKLKLDLIDDRLKYSNNNNRSIDNDDDDDNDNDDSQVDEKKNTTSSSSTSTTPLYGSYYQTLASNSHCIKCMQSIVVKDIHGAECSYIVVSDTSSTLHFIDRGYRVVSLNVPSPVTSMAVGYFQHITDDDNLSLENNGSNQHQQIALGCENGWIYIMHNYKIHPYVQVGYPITKILKYTEQQNNISTNLLDYIFCIGHFHSLKIYLNKLLSTEYYTDDWIHTMSFLNNQQQQKQKNNNHGNNNNNNSLTKEVIIIGKLNNSIEYLSILS</sequence>
<evidence type="ECO:0000313" key="3">
    <source>
        <dbReference type="Proteomes" id="UP000007797"/>
    </source>
</evidence>
<gene>
    <name evidence="2" type="ORF">DFA_05898</name>
</gene>
<dbReference type="Proteomes" id="UP000007797">
    <property type="component" value="Unassembled WGS sequence"/>
</dbReference>
<dbReference type="GeneID" id="14876212"/>
<feature type="compositionally biased region" description="Acidic residues" evidence="1">
    <location>
        <begin position="274"/>
        <end position="286"/>
    </location>
</feature>
<dbReference type="EMBL" id="GL883007">
    <property type="protein sequence ID" value="EGG23763.1"/>
    <property type="molecule type" value="Genomic_DNA"/>
</dbReference>
<dbReference type="OMA" id="NHQILYR"/>
<evidence type="ECO:0000313" key="2">
    <source>
        <dbReference type="EMBL" id="EGG23763.1"/>
    </source>
</evidence>